<evidence type="ECO:0000313" key="2">
    <source>
        <dbReference type="EMBL" id="CAG8499994.1"/>
    </source>
</evidence>
<sequence>MTSEGVRESVARNLCYTRLNNIYFNNDENNVDSCNNGDNNTSSDNCSNNDSSYDSNNSKVISGKSNLYV</sequence>
<gene>
    <name evidence="2" type="ORF">FCALED_LOCUS3653</name>
</gene>
<dbReference type="Proteomes" id="UP000789570">
    <property type="component" value="Unassembled WGS sequence"/>
</dbReference>
<keyword evidence="3" id="KW-1185">Reference proteome</keyword>
<dbReference type="EMBL" id="CAJVPQ010000654">
    <property type="protein sequence ID" value="CAG8499994.1"/>
    <property type="molecule type" value="Genomic_DNA"/>
</dbReference>
<proteinExistence type="predicted"/>
<name>A0A9N9EZE8_9GLOM</name>
<reference evidence="2" key="1">
    <citation type="submission" date="2021-06" db="EMBL/GenBank/DDBJ databases">
        <authorList>
            <person name="Kallberg Y."/>
            <person name="Tangrot J."/>
            <person name="Rosling A."/>
        </authorList>
    </citation>
    <scope>NUCLEOTIDE SEQUENCE</scope>
    <source>
        <strain evidence="2">UK204</strain>
    </source>
</reference>
<accession>A0A9N9EZE8</accession>
<comment type="caution">
    <text evidence="2">The sequence shown here is derived from an EMBL/GenBank/DDBJ whole genome shotgun (WGS) entry which is preliminary data.</text>
</comment>
<dbReference type="AlphaFoldDB" id="A0A9N9EZE8"/>
<evidence type="ECO:0000256" key="1">
    <source>
        <dbReference type="SAM" id="MobiDB-lite"/>
    </source>
</evidence>
<feature type="compositionally biased region" description="Polar residues" evidence="1">
    <location>
        <begin position="59"/>
        <end position="69"/>
    </location>
</feature>
<feature type="compositionally biased region" description="Low complexity" evidence="1">
    <location>
        <begin position="28"/>
        <end position="58"/>
    </location>
</feature>
<feature type="region of interest" description="Disordered" evidence="1">
    <location>
        <begin position="28"/>
        <end position="69"/>
    </location>
</feature>
<organism evidence="2 3">
    <name type="scientific">Funneliformis caledonium</name>
    <dbReference type="NCBI Taxonomy" id="1117310"/>
    <lineage>
        <taxon>Eukaryota</taxon>
        <taxon>Fungi</taxon>
        <taxon>Fungi incertae sedis</taxon>
        <taxon>Mucoromycota</taxon>
        <taxon>Glomeromycotina</taxon>
        <taxon>Glomeromycetes</taxon>
        <taxon>Glomerales</taxon>
        <taxon>Glomeraceae</taxon>
        <taxon>Funneliformis</taxon>
    </lineage>
</organism>
<protein>
    <submittedName>
        <fullName evidence="2">14344_t:CDS:1</fullName>
    </submittedName>
</protein>
<evidence type="ECO:0000313" key="3">
    <source>
        <dbReference type="Proteomes" id="UP000789570"/>
    </source>
</evidence>